<sequence length="185" mass="21257">MNQNLYNVIDEMTEIGQRAESTFGHLSATQINWKPSADGWSVGQCFEHLIKSNVLFYDDLERIASGDRKNSFLENYSPLSSLFGNLLINSLKKDARKFKTPTKKIVPPSEIDANIVELFAAHQTDLIEKIKRTETADWRKVKVTSPFMKLITYKLSDGFQVIVEHEKRHVRQAERVLNADDFPKN</sequence>
<feature type="domain" description="DinB-like" evidence="1">
    <location>
        <begin position="16"/>
        <end position="173"/>
    </location>
</feature>
<protein>
    <recommendedName>
        <fullName evidence="1">DinB-like domain-containing protein</fullName>
    </recommendedName>
</protein>
<evidence type="ECO:0000259" key="1">
    <source>
        <dbReference type="Pfam" id="PF12867"/>
    </source>
</evidence>
<reference evidence="2" key="1">
    <citation type="submission" date="2020-02" db="EMBL/GenBank/DDBJ databases">
        <authorList>
            <person name="Meier V. D."/>
        </authorList>
    </citation>
    <scope>NUCLEOTIDE SEQUENCE</scope>
    <source>
        <strain evidence="2">AVDCRST_MAG74</strain>
    </source>
</reference>
<name>A0A6J4Q0B9_9BACT</name>
<dbReference type="EMBL" id="CADCUR010000304">
    <property type="protein sequence ID" value="CAA9430696.1"/>
    <property type="molecule type" value="Genomic_DNA"/>
</dbReference>
<gene>
    <name evidence="2" type="ORF">AVDCRST_MAG74-3677</name>
</gene>
<proteinExistence type="predicted"/>
<dbReference type="SUPFAM" id="SSF109854">
    <property type="entry name" value="DinB/YfiT-like putative metalloenzymes"/>
    <property type="match status" value="1"/>
</dbReference>
<dbReference type="InterPro" id="IPR034660">
    <property type="entry name" value="DinB/YfiT-like"/>
</dbReference>
<dbReference type="Pfam" id="PF12867">
    <property type="entry name" value="DinB_2"/>
    <property type="match status" value="1"/>
</dbReference>
<dbReference type="AlphaFoldDB" id="A0A6J4Q0B9"/>
<dbReference type="InterPro" id="IPR024775">
    <property type="entry name" value="DinB-like"/>
</dbReference>
<accession>A0A6J4Q0B9</accession>
<organism evidence="2">
    <name type="scientific">uncultured Pyrinomonadaceae bacterium</name>
    <dbReference type="NCBI Taxonomy" id="2283094"/>
    <lineage>
        <taxon>Bacteria</taxon>
        <taxon>Pseudomonadati</taxon>
        <taxon>Acidobacteriota</taxon>
        <taxon>Blastocatellia</taxon>
        <taxon>Blastocatellales</taxon>
        <taxon>Pyrinomonadaceae</taxon>
        <taxon>environmental samples</taxon>
    </lineage>
</organism>
<dbReference type="Gene3D" id="1.20.120.450">
    <property type="entry name" value="dinb family like domain"/>
    <property type="match status" value="1"/>
</dbReference>
<evidence type="ECO:0000313" key="2">
    <source>
        <dbReference type="EMBL" id="CAA9430696.1"/>
    </source>
</evidence>